<keyword evidence="12" id="KW-1185">Reference proteome</keyword>
<comment type="similarity">
    <text evidence="8">Belongs to the glycosyltransferase 2 family. GtrB subfamily.</text>
</comment>
<dbReference type="InterPro" id="IPR050256">
    <property type="entry name" value="Glycosyltransferase_2"/>
</dbReference>
<evidence type="ECO:0000256" key="7">
    <source>
        <dbReference type="ARBA" id="ARBA00023136"/>
    </source>
</evidence>
<comment type="caution">
    <text evidence="11">The sequence shown here is derived from an EMBL/GenBank/DDBJ whole genome shotgun (WGS) entry which is preliminary data.</text>
</comment>
<evidence type="ECO:0000256" key="5">
    <source>
        <dbReference type="ARBA" id="ARBA00022692"/>
    </source>
</evidence>
<evidence type="ECO:0000256" key="8">
    <source>
        <dbReference type="ARBA" id="ARBA00038152"/>
    </source>
</evidence>
<evidence type="ECO:0000256" key="2">
    <source>
        <dbReference type="ARBA" id="ARBA00022475"/>
    </source>
</evidence>
<dbReference type="Gene3D" id="3.90.550.10">
    <property type="entry name" value="Spore Coat Polysaccharide Biosynthesis Protein SpsA, Chain A"/>
    <property type="match status" value="1"/>
</dbReference>
<evidence type="ECO:0000313" key="11">
    <source>
        <dbReference type="EMBL" id="KFN43314.1"/>
    </source>
</evidence>
<dbReference type="CDD" id="cd04187">
    <property type="entry name" value="DPM1_like_bac"/>
    <property type="match status" value="1"/>
</dbReference>
<keyword evidence="3" id="KW-0328">Glycosyltransferase</keyword>
<evidence type="ECO:0000256" key="6">
    <source>
        <dbReference type="ARBA" id="ARBA00022989"/>
    </source>
</evidence>
<proteinExistence type="inferred from homology"/>
<sequence>MPIPPSLTVVIAAYNESEALPLLHPRLVQALAGTPVDARILYVDDGSRDGTWDALQRLAESDPRVSLLRLSRNFGKELALTAGLDLVETDAALVLDADGQDPPELIPAFVEKWREGFDVVYGTRSARAGESWLKRATANAFYRVINRLSDTPIPTDTGDFRLLSRRALDGLRQLRERQRFMKGLFAWVGYPQAAILYERGPRIAGGSKYNYWRLWNLALEGITGFSTVPLRAATYLGLATALSAFAYGGWVIAKTLLWGDPVQGWPTTMAVMLFLGGVQLVALGIIGEYLGRLYLEAKQRPLYLVRERWPRD</sequence>
<dbReference type="InterPro" id="IPR029044">
    <property type="entry name" value="Nucleotide-diphossugar_trans"/>
</dbReference>
<feature type="domain" description="Glycosyltransferase 2-like" evidence="10">
    <location>
        <begin position="8"/>
        <end position="169"/>
    </location>
</feature>
<dbReference type="PANTHER" id="PTHR48090:SF1">
    <property type="entry name" value="PROPHAGE BACTOPRENOL GLUCOSYL TRANSFERASE HOMOLOG"/>
    <property type="match status" value="1"/>
</dbReference>
<dbReference type="GO" id="GO:0005886">
    <property type="term" value="C:plasma membrane"/>
    <property type="evidence" value="ECO:0007669"/>
    <property type="project" value="UniProtKB-SubCell"/>
</dbReference>
<feature type="transmembrane region" description="Helical" evidence="9">
    <location>
        <begin position="232"/>
        <end position="253"/>
    </location>
</feature>
<dbReference type="eggNOG" id="COG0463">
    <property type="taxonomic scope" value="Bacteria"/>
</dbReference>
<evidence type="ECO:0000259" key="10">
    <source>
        <dbReference type="Pfam" id="PF00535"/>
    </source>
</evidence>
<dbReference type="PANTHER" id="PTHR48090">
    <property type="entry name" value="UNDECAPRENYL-PHOSPHATE 4-DEOXY-4-FORMAMIDO-L-ARABINOSE TRANSFERASE-RELATED"/>
    <property type="match status" value="1"/>
</dbReference>
<accession>A0A091AXC1</accession>
<protein>
    <submittedName>
        <fullName evidence="11">Bactoprenol glucosyl transferase</fullName>
    </submittedName>
</protein>
<evidence type="ECO:0000256" key="1">
    <source>
        <dbReference type="ARBA" id="ARBA00004651"/>
    </source>
</evidence>
<evidence type="ECO:0000256" key="9">
    <source>
        <dbReference type="SAM" id="Phobius"/>
    </source>
</evidence>
<keyword evidence="2" id="KW-1003">Cell membrane</keyword>
<dbReference type="GO" id="GO:0016757">
    <property type="term" value="F:glycosyltransferase activity"/>
    <property type="evidence" value="ECO:0007669"/>
    <property type="project" value="UniProtKB-KW"/>
</dbReference>
<evidence type="ECO:0000313" key="12">
    <source>
        <dbReference type="Proteomes" id="UP000029385"/>
    </source>
</evidence>
<dbReference type="AlphaFoldDB" id="A0A091AXC1"/>
<keyword evidence="5 9" id="KW-0812">Transmembrane</keyword>
<dbReference type="Proteomes" id="UP000029385">
    <property type="component" value="Unassembled WGS sequence"/>
</dbReference>
<dbReference type="RefSeq" id="WP_022968323.1">
    <property type="nucleotide sequence ID" value="NZ_ATVD01000001.1"/>
</dbReference>
<dbReference type="Pfam" id="PF00535">
    <property type="entry name" value="Glycos_transf_2"/>
    <property type="match status" value="1"/>
</dbReference>
<organism evidence="11 12">
    <name type="scientific">Arenimonas oryziterrae DSM 21050 = YC6267</name>
    <dbReference type="NCBI Taxonomy" id="1121015"/>
    <lineage>
        <taxon>Bacteria</taxon>
        <taxon>Pseudomonadati</taxon>
        <taxon>Pseudomonadota</taxon>
        <taxon>Gammaproteobacteria</taxon>
        <taxon>Lysobacterales</taxon>
        <taxon>Lysobacteraceae</taxon>
        <taxon>Arenimonas</taxon>
    </lineage>
</organism>
<comment type="subcellular location">
    <subcellularLocation>
        <location evidence="1">Cell membrane</location>
        <topology evidence="1">Multi-pass membrane protein</topology>
    </subcellularLocation>
</comment>
<name>A0A091AXC1_9GAMM</name>
<keyword evidence="6 9" id="KW-1133">Transmembrane helix</keyword>
<keyword evidence="4 11" id="KW-0808">Transferase</keyword>
<evidence type="ECO:0000256" key="4">
    <source>
        <dbReference type="ARBA" id="ARBA00022679"/>
    </source>
</evidence>
<dbReference type="OrthoDB" id="9811884at2"/>
<dbReference type="SUPFAM" id="SSF53448">
    <property type="entry name" value="Nucleotide-diphospho-sugar transferases"/>
    <property type="match status" value="1"/>
</dbReference>
<dbReference type="EMBL" id="AVCI01000005">
    <property type="protein sequence ID" value="KFN43314.1"/>
    <property type="molecule type" value="Genomic_DNA"/>
</dbReference>
<reference evidence="11 12" key="1">
    <citation type="submission" date="2013-09" db="EMBL/GenBank/DDBJ databases">
        <title>Genome sequencing of Arenimonas oryziterrae.</title>
        <authorList>
            <person name="Chen F."/>
            <person name="Wang G."/>
        </authorList>
    </citation>
    <scope>NUCLEOTIDE SEQUENCE [LARGE SCALE GENOMIC DNA]</scope>
    <source>
        <strain evidence="11 12">YC6267</strain>
    </source>
</reference>
<dbReference type="FunFam" id="3.90.550.10:FF:000079">
    <property type="entry name" value="Probable glycosyl transferase"/>
    <property type="match status" value="1"/>
</dbReference>
<gene>
    <name evidence="11" type="ORF">N789_09285</name>
</gene>
<keyword evidence="7 9" id="KW-0472">Membrane</keyword>
<dbReference type="InterPro" id="IPR001173">
    <property type="entry name" value="Glyco_trans_2-like"/>
</dbReference>
<dbReference type="PATRIC" id="fig|1121015.4.peg.1346"/>
<evidence type="ECO:0000256" key="3">
    <source>
        <dbReference type="ARBA" id="ARBA00022676"/>
    </source>
</evidence>
<feature type="transmembrane region" description="Helical" evidence="9">
    <location>
        <begin position="265"/>
        <end position="290"/>
    </location>
</feature>
<dbReference type="STRING" id="1121015.GCA_000420545_00670"/>